<proteinExistence type="predicted"/>
<evidence type="ECO:0000256" key="1">
    <source>
        <dbReference type="SAM" id="MobiDB-lite"/>
    </source>
</evidence>
<feature type="non-terminal residue" evidence="2">
    <location>
        <position position="147"/>
    </location>
</feature>
<reference evidence="2" key="1">
    <citation type="submission" date="2020-02" db="EMBL/GenBank/DDBJ databases">
        <authorList>
            <person name="Meier V. D."/>
        </authorList>
    </citation>
    <scope>NUCLEOTIDE SEQUENCE</scope>
    <source>
        <strain evidence="2">AVDCRST_MAG62</strain>
    </source>
</reference>
<protein>
    <submittedName>
        <fullName evidence="2">Putative 4-hydroxybenzoyl-CoA thioesterase</fullName>
    </submittedName>
</protein>
<sequence>GEPCRTAQPRRVSGVAARDHPLGRQRCLRARQQHGLLPMVRQRRELLAGRARLARHRSWRSDRAGGRDPLFLPCPAEFPRRRRDRASSGAARAVQRSLPDRRVRARGQESGGRRRVRPRRSGSRVPPAGAVAGTMASRFRDNFAQRL</sequence>
<feature type="non-terminal residue" evidence="2">
    <location>
        <position position="1"/>
    </location>
</feature>
<feature type="region of interest" description="Disordered" evidence="1">
    <location>
        <begin position="1"/>
        <end position="20"/>
    </location>
</feature>
<feature type="region of interest" description="Disordered" evidence="1">
    <location>
        <begin position="55"/>
        <end position="131"/>
    </location>
</feature>
<organism evidence="2">
    <name type="scientific">uncultured Sphingomonas sp</name>
    <dbReference type="NCBI Taxonomy" id="158754"/>
    <lineage>
        <taxon>Bacteria</taxon>
        <taxon>Pseudomonadati</taxon>
        <taxon>Pseudomonadota</taxon>
        <taxon>Alphaproteobacteria</taxon>
        <taxon>Sphingomonadales</taxon>
        <taxon>Sphingomonadaceae</taxon>
        <taxon>Sphingomonas</taxon>
        <taxon>environmental samples</taxon>
    </lineage>
</organism>
<dbReference type="EMBL" id="CADCWB010000044">
    <property type="protein sequence ID" value="CAA9508011.1"/>
    <property type="molecule type" value="Genomic_DNA"/>
</dbReference>
<name>A0A6J4SX39_9SPHN</name>
<gene>
    <name evidence="2" type="ORF">AVDCRST_MAG62-346</name>
</gene>
<evidence type="ECO:0000313" key="2">
    <source>
        <dbReference type="EMBL" id="CAA9508011.1"/>
    </source>
</evidence>
<feature type="compositionally biased region" description="Basic residues" evidence="1">
    <location>
        <begin position="113"/>
        <end position="122"/>
    </location>
</feature>
<accession>A0A6J4SX39</accession>
<dbReference type="AlphaFoldDB" id="A0A6J4SX39"/>